<dbReference type="Proteomes" id="UP000695022">
    <property type="component" value="Unplaced"/>
</dbReference>
<dbReference type="Pfam" id="PF08672">
    <property type="entry name" value="ANAPC2"/>
    <property type="match status" value="1"/>
</dbReference>
<organism evidence="8 9">
    <name type="scientific">Priapulus caudatus</name>
    <name type="common">Priapulid worm</name>
    <dbReference type="NCBI Taxonomy" id="37621"/>
    <lineage>
        <taxon>Eukaryota</taxon>
        <taxon>Metazoa</taxon>
        <taxon>Ecdysozoa</taxon>
        <taxon>Scalidophora</taxon>
        <taxon>Priapulida</taxon>
        <taxon>Priapulimorpha</taxon>
        <taxon>Priapulimorphida</taxon>
        <taxon>Priapulidae</taxon>
        <taxon>Priapulus</taxon>
    </lineage>
</organism>
<dbReference type="SMART" id="SM01013">
    <property type="entry name" value="APC2"/>
    <property type="match status" value="1"/>
</dbReference>
<dbReference type="SUPFAM" id="SSF75632">
    <property type="entry name" value="Cullin homology domain"/>
    <property type="match status" value="1"/>
</dbReference>
<keyword evidence="5" id="KW-0131">Cell cycle</keyword>
<accession>A0ABM1F9V7</accession>
<keyword evidence="8" id="KW-1185">Reference proteome</keyword>
<dbReference type="Gene3D" id="3.30.230.130">
    <property type="entry name" value="Cullin, Chain C, Domain 2"/>
    <property type="match status" value="1"/>
</dbReference>
<evidence type="ECO:0000256" key="3">
    <source>
        <dbReference type="ARBA" id="ARBA00022776"/>
    </source>
</evidence>
<dbReference type="GeneID" id="106821091"/>
<proteinExistence type="inferred from homology"/>
<dbReference type="Gene3D" id="1.20.1310.10">
    <property type="entry name" value="Cullin Repeats"/>
    <property type="match status" value="1"/>
</dbReference>
<dbReference type="Pfam" id="PF26557">
    <property type="entry name" value="Cullin_AB"/>
    <property type="match status" value="1"/>
</dbReference>
<evidence type="ECO:0000256" key="4">
    <source>
        <dbReference type="ARBA" id="ARBA00022786"/>
    </source>
</evidence>
<dbReference type="SUPFAM" id="SSF46785">
    <property type="entry name" value="Winged helix' DNA-binding domain"/>
    <property type="match status" value="1"/>
</dbReference>
<dbReference type="PANTHER" id="PTHR45957:SF1">
    <property type="entry name" value="ANAPHASE-PROMOTING COMPLEX SUBUNIT 2"/>
    <property type="match status" value="1"/>
</dbReference>
<reference evidence="9" key="1">
    <citation type="submission" date="2025-08" db="UniProtKB">
        <authorList>
            <consortium name="RefSeq"/>
        </authorList>
    </citation>
    <scope>IDENTIFICATION</scope>
</reference>
<evidence type="ECO:0000313" key="9">
    <source>
        <dbReference type="RefSeq" id="XP_014681228.1"/>
    </source>
</evidence>
<evidence type="ECO:0000256" key="1">
    <source>
        <dbReference type="ARBA" id="ARBA00016068"/>
    </source>
</evidence>
<dbReference type="InterPro" id="IPR014786">
    <property type="entry name" value="ANAPC2_C"/>
</dbReference>
<dbReference type="Gene3D" id="1.10.10.10">
    <property type="entry name" value="Winged helix-like DNA-binding domain superfamily/Winged helix DNA-binding domain"/>
    <property type="match status" value="1"/>
</dbReference>
<dbReference type="InterPro" id="IPR059120">
    <property type="entry name" value="Cullin-like_AB"/>
</dbReference>
<evidence type="ECO:0000256" key="2">
    <source>
        <dbReference type="ARBA" id="ARBA00022618"/>
    </source>
</evidence>
<evidence type="ECO:0000259" key="7">
    <source>
        <dbReference type="PROSITE" id="PS50069"/>
    </source>
</evidence>
<dbReference type="InterPro" id="IPR036390">
    <property type="entry name" value="WH_DNA-bd_sf"/>
</dbReference>
<comment type="similarity">
    <text evidence="6">Belongs to the cullin family.</text>
</comment>
<dbReference type="InterPro" id="IPR016158">
    <property type="entry name" value="Cullin_homology"/>
</dbReference>
<keyword evidence="3" id="KW-0498">Mitosis</keyword>
<dbReference type="InterPro" id="IPR036388">
    <property type="entry name" value="WH-like_DNA-bd_sf"/>
</dbReference>
<feature type="domain" description="Cullin family profile" evidence="7">
    <location>
        <begin position="483"/>
        <end position="679"/>
    </location>
</feature>
<dbReference type="InterPro" id="IPR057975">
    <property type="entry name" value="TPR_ANAPC2"/>
</dbReference>
<keyword evidence="2" id="KW-0132">Cell division</keyword>
<sequence>MAASSEEFGAAWKIIETSFSSSKKLDPAPPVISPLGLQSAVELLINHGIGHIIEEWFLEVMNADLQQRIAPNFLAYFSSSVPEDEIGNFMSKVIAELYDNLSAYIPKLGQLDEISMCISLPTPSSMDGLNTVLYNEKKSRQPAMERAQSIFKAMLLPQYQIPESLYANVQKFYSLTMRVHHTTDEADIKANNEDRDDECIRCTGCCCDTDNCQCQTLLHIFHQVNQQLYELGLLERFAGEAVTSVIHEKIQDYVQHTCKGNFESSYLSCLETWLETKVVGWLSEVYRGSEGCERYNDPNTATSVEAYKSRLYYLLYETYTVVRIDQLFNIIIEYPESEPAIVDLRCCLEKTNLRSQLVTSLKTALETRLLHPGVNTADILTAYISGIRALRVLDPTGVILELVCEPVRKYLRTRDDTVRCIVSSLTDDSSSDLADELVRGEPLLLDDSCQGEEDMANWETWYPDPVDADPTKTSKSRRSSDIISMLVNIYGSKELFVNEYRTLLADRILSQFNYDTEKEIRYLELLKLRFGEAQLHYCEVMLKDVADSKRINSLIHNGELQGHQSMDIPVNAMILSAQFWPTFREDKLELPAGIKSSLDAYTKNFETLKGNRTLCWKPHLGLVSLEIELKDRKVHISCSPVHATIIMHFQEKSKWTVDELSVIMHVPVSVLRHKMAFWQSQGLLKEESADTFILIEEGKGGRHDIHMIDIEEETESAMASSHDQREEELQVFWSYIVGMLTNLETLPLEKIHTMLKVFAMQGPSTGECSIQELKHFLDRKVKEQHLIYAGGVYRLPKPGS</sequence>
<dbReference type="InterPro" id="IPR044554">
    <property type="entry name" value="ANAPC2"/>
</dbReference>
<keyword evidence="4" id="KW-0833">Ubl conjugation pathway</keyword>
<dbReference type="InterPro" id="IPR036317">
    <property type="entry name" value="Cullin_homology_sf"/>
</dbReference>
<dbReference type="PROSITE" id="PS50069">
    <property type="entry name" value="CULLIN_2"/>
    <property type="match status" value="1"/>
</dbReference>
<gene>
    <name evidence="9" type="primary">LOC106821091</name>
</gene>
<dbReference type="SMART" id="SM00182">
    <property type="entry name" value="CULLIN"/>
    <property type="match status" value="1"/>
</dbReference>
<dbReference type="Pfam" id="PF25773">
    <property type="entry name" value="TPR_ANAPC2"/>
    <property type="match status" value="1"/>
</dbReference>
<evidence type="ECO:0000313" key="8">
    <source>
        <dbReference type="Proteomes" id="UP000695022"/>
    </source>
</evidence>
<evidence type="ECO:0000256" key="5">
    <source>
        <dbReference type="ARBA" id="ARBA00023306"/>
    </source>
</evidence>
<name>A0ABM1F9V7_PRICU</name>
<evidence type="ECO:0000256" key="6">
    <source>
        <dbReference type="PROSITE-ProRule" id="PRU00330"/>
    </source>
</evidence>
<protein>
    <recommendedName>
        <fullName evidence="1">Anaphase-promoting complex subunit 2</fullName>
    </recommendedName>
</protein>
<dbReference type="PANTHER" id="PTHR45957">
    <property type="entry name" value="ANAPHASE-PROMOTING COMPLEX SUBUNIT 2"/>
    <property type="match status" value="1"/>
</dbReference>
<dbReference type="RefSeq" id="XP_014681228.1">
    <property type="nucleotide sequence ID" value="XM_014825742.1"/>
</dbReference>